<feature type="compositionally biased region" description="Pro residues" evidence="1">
    <location>
        <begin position="503"/>
        <end position="519"/>
    </location>
</feature>
<dbReference type="AlphaFoldDB" id="A0A812U543"/>
<evidence type="ECO:0000256" key="2">
    <source>
        <dbReference type="SAM" id="Phobius"/>
    </source>
</evidence>
<feature type="compositionally biased region" description="Low complexity" evidence="1">
    <location>
        <begin position="491"/>
        <end position="502"/>
    </location>
</feature>
<feature type="transmembrane region" description="Helical" evidence="2">
    <location>
        <begin position="273"/>
        <end position="290"/>
    </location>
</feature>
<organism evidence="3 4">
    <name type="scientific">Symbiodinium natans</name>
    <dbReference type="NCBI Taxonomy" id="878477"/>
    <lineage>
        <taxon>Eukaryota</taxon>
        <taxon>Sar</taxon>
        <taxon>Alveolata</taxon>
        <taxon>Dinophyceae</taxon>
        <taxon>Suessiales</taxon>
        <taxon>Symbiodiniaceae</taxon>
        <taxon>Symbiodinium</taxon>
    </lineage>
</organism>
<reference evidence="3" key="1">
    <citation type="submission" date="2021-02" db="EMBL/GenBank/DDBJ databases">
        <authorList>
            <person name="Dougan E. K."/>
            <person name="Rhodes N."/>
            <person name="Thang M."/>
            <person name="Chan C."/>
        </authorList>
    </citation>
    <scope>NUCLEOTIDE SEQUENCE</scope>
</reference>
<gene>
    <name evidence="3" type="ORF">SNAT2548_LOCUS31376</name>
</gene>
<feature type="transmembrane region" description="Helical" evidence="2">
    <location>
        <begin position="242"/>
        <end position="267"/>
    </location>
</feature>
<name>A0A812U543_9DINO</name>
<sequence>MGSQQSCCAGQEEVQVENVSSLHHMSEGGSEEGKAAESGIRLSNMSIRFRQMTTSSVLTIEADLLKGISLAKTLRNFGSLWRTSPADLKESERASLWQKSKRVERLDVFISHTWWTSGRFKLLALLLRSGWPVMLLAYVVAAALAVLFCVLGVLPLPFERSETFLSVEYQVTRGPWVSLFSLVAMPIGLAVSPYLRLGADPCCFLDVACIHQADLELQRKGVYGLGGFLAASREMHILWKSIPFLSCSGLLWLVGIHAAGCITVVWLNWGLPWGGTFYLIATTPFIFICHQNRKYMREKNELFLHLQQFRLEDAKCRMESDRKFIHTSIRQWYGSEEAFVEYVRGPLQQELLASGADIPFSYCLLMVLAFFSISIDTKMAAIMANVPLPAQLPHFIANDVGYALLWFLLGVKCSWQLTEHFAAAASSRQVDYAVSILLYLTGFLGWSWVGGELKDVATTSLWLSIAWTLALLIILIAIHFRCFRAPPQQVPQEEVPQEQVPPQQVPPQQVPPQQLPPQQVPQEQFSLGMMERERGG</sequence>
<dbReference type="EMBL" id="CAJNDS010002656">
    <property type="protein sequence ID" value="CAE7557604.1"/>
    <property type="molecule type" value="Genomic_DNA"/>
</dbReference>
<dbReference type="Proteomes" id="UP000604046">
    <property type="component" value="Unassembled WGS sequence"/>
</dbReference>
<protein>
    <submittedName>
        <fullName evidence="3">Uncharacterized protein</fullName>
    </submittedName>
</protein>
<dbReference type="OrthoDB" id="406098at2759"/>
<keyword evidence="2" id="KW-1133">Transmembrane helix</keyword>
<evidence type="ECO:0000256" key="1">
    <source>
        <dbReference type="SAM" id="MobiDB-lite"/>
    </source>
</evidence>
<evidence type="ECO:0000313" key="3">
    <source>
        <dbReference type="EMBL" id="CAE7557604.1"/>
    </source>
</evidence>
<accession>A0A812U543</accession>
<feature type="region of interest" description="Disordered" evidence="1">
    <location>
        <begin position="491"/>
        <end position="536"/>
    </location>
</feature>
<feature type="transmembrane region" description="Helical" evidence="2">
    <location>
        <begin position="395"/>
        <end position="411"/>
    </location>
</feature>
<keyword evidence="4" id="KW-1185">Reference proteome</keyword>
<evidence type="ECO:0000313" key="4">
    <source>
        <dbReference type="Proteomes" id="UP000604046"/>
    </source>
</evidence>
<keyword evidence="2" id="KW-0812">Transmembrane</keyword>
<proteinExistence type="predicted"/>
<feature type="transmembrane region" description="Helical" evidence="2">
    <location>
        <begin position="135"/>
        <end position="156"/>
    </location>
</feature>
<feature type="transmembrane region" description="Helical" evidence="2">
    <location>
        <begin position="432"/>
        <end position="449"/>
    </location>
</feature>
<feature type="transmembrane region" description="Helical" evidence="2">
    <location>
        <begin position="351"/>
        <end position="375"/>
    </location>
</feature>
<keyword evidence="2" id="KW-0472">Membrane</keyword>
<comment type="caution">
    <text evidence="3">The sequence shown here is derived from an EMBL/GenBank/DDBJ whole genome shotgun (WGS) entry which is preliminary data.</text>
</comment>
<feature type="transmembrane region" description="Helical" evidence="2">
    <location>
        <begin position="461"/>
        <end position="480"/>
    </location>
</feature>
<feature type="transmembrane region" description="Helical" evidence="2">
    <location>
        <begin position="176"/>
        <end position="195"/>
    </location>
</feature>